<dbReference type="EMBL" id="MU826829">
    <property type="protein sequence ID" value="KAJ7374075.1"/>
    <property type="molecule type" value="Genomic_DNA"/>
</dbReference>
<keyword evidence="2" id="KW-0808">Transferase</keyword>
<accession>A0A9W9Z300</accession>
<evidence type="ECO:0000256" key="1">
    <source>
        <dbReference type="SAM" id="Coils"/>
    </source>
</evidence>
<dbReference type="EC" id="2.3.2.23" evidence="2"/>
<dbReference type="Proteomes" id="UP001163046">
    <property type="component" value="Unassembled WGS sequence"/>
</dbReference>
<sequence>MADEGQVAKLERHLSLLRQEYVKLQNKLVDLEQKYSVAVATSGQTGEHDNTFVSRLLRTVSDCLTRICTVTSPYALRTRK</sequence>
<evidence type="ECO:0000313" key="3">
    <source>
        <dbReference type="Proteomes" id="UP001163046"/>
    </source>
</evidence>
<keyword evidence="2" id="KW-0012">Acyltransferase</keyword>
<keyword evidence="3" id="KW-1185">Reference proteome</keyword>
<dbReference type="OrthoDB" id="2306477at2759"/>
<comment type="caution">
    <text evidence="2">The sequence shown here is derived from an EMBL/GenBank/DDBJ whole genome shotgun (WGS) entry which is preliminary data.</text>
</comment>
<dbReference type="GO" id="GO:0061631">
    <property type="term" value="F:ubiquitin conjugating enzyme activity"/>
    <property type="evidence" value="ECO:0007669"/>
    <property type="project" value="UniProtKB-EC"/>
</dbReference>
<name>A0A9W9Z300_9CNID</name>
<evidence type="ECO:0000313" key="2">
    <source>
        <dbReference type="EMBL" id="KAJ7374075.1"/>
    </source>
</evidence>
<organism evidence="2 3">
    <name type="scientific">Desmophyllum pertusum</name>
    <dbReference type="NCBI Taxonomy" id="174260"/>
    <lineage>
        <taxon>Eukaryota</taxon>
        <taxon>Metazoa</taxon>
        <taxon>Cnidaria</taxon>
        <taxon>Anthozoa</taxon>
        <taxon>Hexacorallia</taxon>
        <taxon>Scleractinia</taxon>
        <taxon>Caryophylliina</taxon>
        <taxon>Caryophylliidae</taxon>
        <taxon>Desmophyllum</taxon>
    </lineage>
</organism>
<gene>
    <name evidence="2" type="primary">ANKFY1_1</name>
    <name evidence="2" type="ORF">OS493_009406</name>
</gene>
<protein>
    <submittedName>
        <fullName evidence="2">Ankyrin repeat and FYVE domain-containing protein 1</fullName>
        <ecNumber evidence="2">2.3.2.23</ecNumber>
    </submittedName>
</protein>
<dbReference type="AlphaFoldDB" id="A0A9W9Z300"/>
<proteinExistence type="predicted"/>
<reference evidence="2" key="1">
    <citation type="submission" date="2023-01" db="EMBL/GenBank/DDBJ databases">
        <title>Genome assembly of the deep-sea coral Lophelia pertusa.</title>
        <authorList>
            <person name="Herrera S."/>
            <person name="Cordes E."/>
        </authorList>
    </citation>
    <scope>NUCLEOTIDE SEQUENCE</scope>
    <source>
        <strain evidence="2">USNM1676648</strain>
        <tissue evidence="2">Polyp</tissue>
    </source>
</reference>
<feature type="coiled-coil region" evidence="1">
    <location>
        <begin position="7"/>
        <end position="34"/>
    </location>
</feature>
<keyword evidence="1" id="KW-0175">Coiled coil</keyword>